<sequence length="2112" mass="221637">MLSLALVAPGKQAAAAPSALPSGALDPAGWKITTTLDDGAPDLNAISAALFDGDSTTAWTSAKNQSPWGLVLQIDMQRQTAFDSIAIDTGDFPNYGREYTIQSDANWSASLATVPGQSGVTVIKVPRTTARLVNVWQTGSNASPWTVAEVRLYDSEKAYPGESGLAVRCAEQSCELNWSAAAGASAYRVYRAGGPTDTFERIGTGDVTATTYSDKEIEPGHTYFYKISAIVGGAESGLSGAVSGMPGDSPFGPYVHVFDPSMGAAAINAAADAIFAEQERSEFGSGRHAMLFKPGVYEGVNVKVGFYTQVSGLGQDPDDVDIRGAVNANADWNDGNALVNFWRSAENFSVTPPAGSSAQWAVAQAAPMRRVHVKGQLELFDFDPWWNAGLASGGFLADSKIEGMIVPASQQQWFSRNNAYGSWSNGVWNMVFVGDEKPPAGTFPADPYTVVNKTPAMREKPYLYIDDDGAYRVFVPSVSKDSQGVSWQNGSTPGTSVPIDRFYIASPDGSDATSINAALSVGMNVLFTPGIYHLSDTIRVERPNTIVMGLGFATLIPADGKAAMTVADEDGIIVSGLLFDAGAAGSPELLQVGPEGASRDHAANPISLHDLFFRVGGAHAGKTDVNLVINSDDVIGDHFWIWRADHGASAGGWRTNDSMNGLVVNGEDVTVYGLFNEHHNAYQTLWNGERGRLYFYQSEIPYEVPDQASWMSGDGRVNGYASYKVADGVTDHEAWGLGVYSYFRDAVVKLDSAIEVPDVQGVKIHHATSVLLAGNGEISHVVNHTGTAATQPGVRQTVAEYAGGDGSVLWTALNREGWIGSAYKDAGGDTAAAGAIDGNAGTRWANREAQLPSGDQWFQIDMGATRAFDRVKIESGGDYGRGYRIQVSDNGTDWTDVASGTGSETIDAKWGRQTARYIRVVQTGTATSNWWSINEINVYVSGAATAATSVEVAPATLALKERHSAALTATVNPAEASVKKVSWQSSDPSVAAVDEAGRVTALKAGSTTITATATDGGYTAQAQVTVIAGDPLPQPMAVKKGVASIKYLSTAPAKLSDVGAGWTYNWSVGYTGSLTNMNYVPMVWGPGAATDDTIAKLKEGKTSGRFDSLLGYNEPELAEQSNTSVADAIKLWPRLMDTGLRLGSPAVAYTYDDAYAAGKSWLDDFMTQTAAKGYPVDFIALHFYPDFTDPEAVAKLKNTLTTLHDKYGKPIWITEIGAIPFGTTYRTPTQALASSFVAQLLPMLESLLFVERYAWFGDNCAHDQGCAYTSLYDLSDRLTATGAAFKDPSSVPPPGPADVRLDRAGWSATASSTAFGAAPEFAFDGDAGRQWSTDAGQVGGEWYLLDTGKTNRTNGLWLDAGANATFDYARGYRVELSVDGERWTTAAAGAGSAQLLRLSWPAQDARYIRVTQTGYDGFWRWSINELNVYGPGNVPTDPLAIGKPVDGANLPAARPDVPYDLTLALEVSGGSAPYTWSVSGLPEGLRFDPATGKITGSVAERAVAASPYTVTISATDSKDVTASVTNTLAVGQALGIGQPASKDAIPAAKVGAAYSVQLSAYGGTVPYAWTVTGLPGGLALDAASQKISGVPSSGTNVDSPYNVLIRVTDSANISREMTASLNVVPSDPVDPGAEELKITSPASGTAIVSGVEGAAYDQVLTLTAKGGFGPYAWSIGGLPTGLAFDSATLRVSGTPTSSGTFPLTITATDAEGHTATLAVSFTIVPINVPPPYVPPVTTPVTDSNQPDAEGKLKVTDAMLTVGDAGASVTLLAGTRTAQIPASLLGKAESRSLELKAGDLSLTLPAVVLKQLAGAIPADRLGDAQVEVSFKPVDAAAAAQAVGASTDATAIKQAGDVIEFTLTVVVGNASTAVTRFDAPIKLTLKASGIANPKLGGIFYLAGNGQRQYVDSQYVDGTYVAQIQHSSKYAVLEVNKSFADVPASHWASDVIKELAVKQIVGGTSETTFEPSRTVTRAEFTQLLASVLKLTDEGTQSFADVSASVWYAKPIALAAVAGIVTGRGDGTFDPSGAITRQEMATMIVKAYRYLNGTAAATGAGATFADADRIAAWAEPYVAEASSLGLLSGRGASQFAPQGVTTRAEAAQSVYNLLQK</sequence>
<dbReference type="EMBL" id="JAPDHZ010000002">
    <property type="protein sequence ID" value="MDG0791081.1"/>
    <property type="molecule type" value="Genomic_DNA"/>
</dbReference>
<dbReference type="SUPFAM" id="SSF49265">
    <property type="entry name" value="Fibronectin type III"/>
    <property type="match status" value="1"/>
</dbReference>
<dbReference type="PROSITE" id="PS50022">
    <property type="entry name" value="FA58C_3"/>
    <property type="match status" value="3"/>
</dbReference>
<accession>A0A9X4KFL9</accession>
<evidence type="ECO:0000313" key="3">
    <source>
        <dbReference type="EMBL" id="MDG0791081.1"/>
    </source>
</evidence>
<dbReference type="InterPro" id="IPR015919">
    <property type="entry name" value="Cadherin-like_sf"/>
</dbReference>
<dbReference type="InterPro" id="IPR053183">
    <property type="entry name" value="ASL1"/>
</dbReference>
<name>A0A9X4KFL9_9BACL</name>
<dbReference type="Pfam" id="PF00395">
    <property type="entry name" value="SLH"/>
    <property type="match status" value="3"/>
</dbReference>
<feature type="domain" description="SLH" evidence="2">
    <location>
        <begin position="2057"/>
        <end position="2112"/>
    </location>
</feature>
<evidence type="ECO:0000313" key="4">
    <source>
        <dbReference type="Proteomes" id="UP001153387"/>
    </source>
</evidence>
<dbReference type="GO" id="GO:0016020">
    <property type="term" value="C:membrane"/>
    <property type="evidence" value="ECO:0007669"/>
    <property type="project" value="InterPro"/>
</dbReference>
<keyword evidence="4" id="KW-1185">Reference proteome</keyword>
<organism evidence="3 4">
    <name type="scientific">Cohnella ginsengisoli</name>
    <dbReference type="NCBI Taxonomy" id="425004"/>
    <lineage>
        <taxon>Bacteria</taxon>
        <taxon>Bacillati</taxon>
        <taxon>Bacillota</taxon>
        <taxon>Bacilli</taxon>
        <taxon>Bacillales</taxon>
        <taxon>Paenibacillaceae</taxon>
        <taxon>Cohnella</taxon>
    </lineage>
</organism>
<dbReference type="SUPFAM" id="SSF49373">
    <property type="entry name" value="Invasin/intimin cell-adhesion fragments"/>
    <property type="match status" value="1"/>
</dbReference>
<dbReference type="SUPFAM" id="SSF49313">
    <property type="entry name" value="Cadherin-like"/>
    <property type="match status" value="3"/>
</dbReference>
<dbReference type="GO" id="GO:0005509">
    <property type="term" value="F:calcium ion binding"/>
    <property type="evidence" value="ECO:0007669"/>
    <property type="project" value="InterPro"/>
</dbReference>
<dbReference type="PANTHER" id="PTHR34154">
    <property type="entry name" value="ALKALI-SENSITIVE LINKAGE PROTEIN 1"/>
    <property type="match status" value="1"/>
</dbReference>
<protein>
    <submittedName>
        <fullName evidence="3">Glycosyl hydrolase</fullName>
    </submittedName>
</protein>
<dbReference type="InterPro" id="IPR003961">
    <property type="entry name" value="FN3_dom"/>
</dbReference>
<keyword evidence="3" id="KW-0378">Hydrolase</keyword>
<dbReference type="PROSITE" id="PS51272">
    <property type="entry name" value="SLH"/>
    <property type="match status" value="3"/>
</dbReference>
<feature type="domain" description="F5/8 type C" evidence="1">
    <location>
        <begin position="13"/>
        <end position="155"/>
    </location>
</feature>
<proteinExistence type="predicted"/>
<dbReference type="CDD" id="cd00063">
    <property type="entry name" value="FN3"/>
    <property type="match status" value="1"/>
</dbReference>
<dbReference type="Pfam" id="PF11790">
    <property type="entry name" value="Glyco_hydro_cc"/>
    <property type="match status" value="1"/>
</dbReference>
<dbReference type="InterPro" id="IPR036116">
    <property type="entry name" value="FN3_sf"/>
</dbReference>
<dbReference type="CDD" id="cd23669">
    <property type="entry name" value="GH55_SacteLam55A-like"/>
    <property type="match status" value="1"/>
</dbReference>
<dbReference type="InterPro" id="IPR059186">
    <property type="entry name" value="SACTE_4363"/>
</dbReference>
<feature type="domain" description="F5/8 type C" evidence="1">
    <location>
        <begin position="797"/>
        <end position="943"/>
    </location>
</feature>
<gene>
    <name evidence="3" type="ORF">OMP38_09530</name>
</gene>
<dbReference type="InterPro" id="IPR003343">
    <property type="entry name" value="Big_2"/>
</dbReference>
<dbReference type="InterPro" id="IPR024655">
    <property type="entry name" value="Asl1_glyco_hydro_catalytic"/>
</dbReference>
<dbReference type="InterPro" id="IPR017853">
    <property type="entry name" value="GH"/>
</dbReference>
<dbReference type="Gene3D" id="2.60.120.260">
    <property type="entry name" value="Galactose-binding domain-like"/>
    <property type="match status" value="3"/>
</dbReference>
<dbReference type="Gene3D" id="3.20.20.80">
    <property type="entry name" value="Glycosidases"/>
    <property type="match status" value="1"/>
</dbReference>
<dbReference type="SMART" id="SM00635">
    <property type="entry name" value="BID_2"/>
    <property type="match status" value="1"/>
</dbReference>
<dbReference type="Proteomes" id="UP001153387">
    <property type="component" value="Unassembled WGS sequence"/>
</dbReference>
<dbReference type="GO" id="GO:0016787">
    <property type="term" value="F:hydrolase activity"/>
    <property type="evidence" value="ECO:0007669"/>
    <property type="project" value="UniProtKB-KW"/>
</dbReference>
<dbReference type="PANTHER" id="PTHR34154:SF3">
    <property type="entry name" value="ALKALI-SENSITIVE LINKAGE PROTEIN 1"/>
    <property type="match status" value="1"/>
</dbReference>
<evidence type="ECO:0000259" key="1">
    <source>
        <dbReference type="PROSITE" id="PS50022"/>
    </source>
</evidence>
<dbReference type="GO" id="GO:0071966">
    <property type="term" value="P:fungal-type cell wall polysaccharide metabolic process"/>
    <property type="evidence" value="ECO:0007669"/>
    <property type="project" value="TreeGrafter"/>
</dbReference>
<dbReference type="InterPro" id="IPR001119">
    <property type="entry name" value="SLH_dom"/>
</dbReference>
<dbReference type="Pfam" id="PF00754">
    <property type="entry name" value="F5_F8_type_C"/>
    <property type="match status" value="3"/>
</dbReference>
<dbReference type="SUPFAM" id="SSF49785">
    <property type="entry name" value="Galactose-binding domain-like"/>
    <property type="match status" value="3"/>
</dbReference>
<reference evidence="3 4" key="1">
    <citation type="submission" date="2022-10" db="EMBL/GenBank/DDBJ databases">
        <title>Comparative genomic analysis of Cohnella hashimotonis sp. nov., isolated from the International Space Station.</title>
        <authorList>
            <person name="Simpson A."/>
            <person name="Venkateswaran K."/>
        </authorList>
    </citation>
    <scope>NUCLEOTIDE SEQUENCE [LARGE SCALE GENOMIC DNA]</scope>
    <source>
        <strain evidence="3 4">DSM 18997</strain>
    </source>
</reference>
<dbReference type="InterPro" id="IPR008979">
    <property type="entry name" value="Galactose-bd-like_sf"/>
</dbReference>
<dbReference type="Gene3D" id="2.60.40.10">
    <property type="entry name" value="Immunoglobulins"/>
    <property type="match status" value="4"/>
</dbReference>
<dbReference type="RefSeq" id="WP_277564861.1">
    <property type="nucleotide sequence ID" value="NZ_JAPDHZ010000002.1"/>
</dbReference>
<dbReference type="Pfam" id="PF02368">
    <property type="entry name" value="Big_2"/>
    <property type="match status" value="1"/>
</dbReference>
<dbReference type="InterPro" id="IPR013783">
    <property type="entry name" value="Ig-like_fold"/>
</dbReference>
<feature type="domain" description="F5/8 type C" evidence="1">
    <location>
        <begin position="1289"/>
        <end position="1431"/>
    </location>
</feature>
<dbReference type="Gene3D" id="2.60.40.1080">
    <property type="match status" value="1"/>
</dbReference>
<dbReference type="InterPro" id="IPR008964">
    <property type="entry name" value="Invasin/intimin_cell_adhesion"/>
</dbReference>
<comment type="caution">
    <text evidence="3">The sequence shown here is derived from an EMBL/GenBank/DDBJ whole genome shotgun (WGS) entry which is preliminary data.</text>
</comment>
<dbReference type="InterPro" id="IPR000421">
    <property type="entry name" value="FA58C"/>
</dbReference>
<dbReference type="Pfam" id="PF05345">
    <property type="entry name" value="He_PIG"/>
    <property type="match status" value="3"/>
</dbReference>
<evidence type="ECO:0000259" key="2">
    <source>
        <dbReference type="PROSITE" id="PS51272"/>
    </source>
</evidence>
<feature type="domain" description="SLH" evidence="2">
    <location>
        <begin position="1991"/>
        <end position="2054"/>
    </location>
</feature>
<feature type="domain" description="SLH" evidence="2">
    <location>
        <begin position="1932"/>
        <end position="1990"/>
    </location>
</feature>
<dbReference type="SUPFAM" id="SSF51445">
    <property type="entry name" value="(Trans)glycosidases"/>
    <property type="match status" value="1"/>
</dbReference>